<gene>
    <name evidence="4" type="ORF">C3B61_12310</name>
</gene>
<dbReference type="GO" id="GO:0008168">
    <property type="term" value="F:methyltransferase activity"/>
    <property type="evidence" value="ECO:0007669"/>
    <property type="project" value="UniProtKB-KW"/>
</dbReference>
<dbReference type="Pfam" id="PF13649">
    <property type="entry name" value="Methyltransf_25"/>
    <property type="match status" value="1"/>
</dbReference>
<evidence type="ECO:0000313" key="4">
    <source>
        <dbReference type="EMBL" id="POH64663.1"/>
    </source>
</evidence>
<organism evidence="4 5">
    <name type="scientific">Cryobacterium zongtaii</name>
    <dbReference type="NCBI Taxonomy" id="1259217"/>
    <lineage>
        <taxon>Bacteria</taxon>
        <taxon>Bacillati</taxon>
        <taxon>Actinomycetota</taxon>
        <taxon>Actinomycetes</taxon>
        <taxon>Micrococcales</taxon>
        <taxon>Microbacteriaceae</taxon>
        <taxon>Cryobacterium</taxon>
    </lineage>
</organism>
<name>A0A2S3ZDY0_9MICO</name>
<comment type="caution">
    <text evidence="4">The sequence shown here is derived from an EMBL/GenBank/DDBJ whole genome shotgun (WGS) entry which is preliminary data.</text>
</comment>
<dbReference type="SUPFAM" id="SSF53335">
    <property type="entry name" value="S-adenosyl-L-methionine-dependent methyltransferases"/>
    <property type="match status" value="1"/>
</dbReference>
<dbReference type="AlphaFoldDB" id="A0A2S3ZDY0"/>
<dbReference type="CDD" id="cd02440">
    <property type="entry name" value="AdoMet_MTases"/>
    <property type="match status" value="1"/>
</dbReference>
<dbReference type="Gene3D" id="3.40.50.150">
    <property type="entry name" value="Vaccinia Virus protein VP39"/>
    <property type="match status" value="1"/>
</dbReference>
<dbReference type="RefSeq" id="WP_103460977.1">
    <property type="nucleotide sequence ID" value="NZ_PPXD01000019.1"/>
</dbReference>
<feature type="region of interest" description="Disordered" evidence="2">
    <location>
        <begin position="151"/>
        <end position="182"/>
    </location>
</feature>
<keyword evidence="4" id="KW-0489">Methyltransferase</keyword>
<dbReference type="GO" id="GO:0032259">
    <property type="term" value="P:methylation"/>
    <property type="evidence" value="ECO:0007669"/>
    <property type="project" value="UniProtKB-KW"/>
</dbReference>
<evidence type="ECO:0000259" key="3">
    <source>
        <dbReference type="Pfam" id="PF13649"/>
    </source>
</evidence>
<evidence type="ECO:0000256" key="1">
    <source>
        <dbReference type="ARBA" id="ARBA00022679"/>
    </source>
</evidence>
<evidence type="ECO:0000256" key="2">
    <source>
        <dbReference type="SAM" id="MobiDB-lite"/>
    </source>
</evidence>
<dbReference type="InterPro" id="IPR029063">
    <property type="entry name" value="SAM-dependent_MTases_sf"/>
</dbReference>
<dbReference type="Proteomes" id="UP000237340">
    <property type="component" value="Unassembled WGS sequence"/>
</dbReference>
<dbReference type="PANTHER" id="PTHR43861:SF3">
    <property type="entry name" value="PUTATIVE (AFU_ORTHOLOGUE AFUA_2G14390)-RELATED"/>
    <property type="match status" value="1"/>
</dbReference>
<protein>
    <submittedName>
        <fullName evidence="4">SAM-dependent methyltransferase</fullName>
    </submittedName>
</protein>
<accession>A0A2S3ZDY0</accession>
<dbReference type="PANTHER" id="PTHR43861">
    <property type="entry name" value="TRANS-ACONITATE 2-METHYLTRANSFERASE-RELATED"/>
    <property type="match status" value="1"/>
</dbReference>
<feature type="region of interest" description="Disordered" evidence="2">
    <location>
        <begin position="15"/>
        <end position="34"/>
    </location>
</feature>
<reference evidence="4 5" key="1">
    <citation type="submission" date="2018-01" db="EMBL/GenBank/DDBJ databases">
        <title>Cryobacterium sp. nov., from glaciers in China.</title>
        <authorList>
            <person name="Liu Q."/>
            <person name="Xin Y.-H."/>
        </authorList>
    </citation>
    <scope>NUCLEOTIDE SEQUENCE [LARGE SCALE GENOMIC DNA]</scope>
    <source>
        <strain evidence="4 5">TMN-42</strain>
    </source>
</reference>
<feature type="domain" description="Methyltransferase" evidence="3">
    <location>
        <begin position="47"/>
        <end position="138"/>
    </location>
</feature>
<proteinExistence type="predicted"/>
<dbReference type="EMBL" id="PPXD01000019">
    <property type="protein sequence ID" value="POH64663.1"/>
    <property type="molecule type" value="Genomic_DNA"/>
</dbReference>
<keyword evidence="1 4" id="KW-0808">Transferase</keyword>
<sequence length="235" mass="25004">MTHSFEKDYWERHWEQAHDPEAEVPDQSGPNSHLEREIAGLRPGTALDAGCGTGADAIWLADRGWRVTAADISGTALEAAAERAAQASVAARVTWLEADLTTWLPTSRFDLVATSYAHPAMPQLAFYERIADWVAPGGTLLIVGHLHEPTSAGPDVGQGRGHEHGHAHGGGHGHAAGAGQQPPVEATVSLADITGRLDPAIWCIESAEERARTVTGPEGRPLAMHDAIVRATRHA</sequence>
<dbReference type="InterPro" id="IPR041698">
    <property type="entry name" value="Methyltransf_25"/>
</dbReference>
<evidence type="ECO:0000313" key="5">
    <source>
        <dbReference type="Proteomes" id="UP000237340"/>
    </source>
</evidence>
<keyword evidence="5" id="KW-1185">Reference proteome</keyword>